<dbReference type="Pfam" id="PF12928">
    <property type="entry name" value="tRNA_int_end_N2"/>
    <property type="match status" value="1"/>
</dbReference>
<dbReference type="EMBL" id="NAJO01000018">
    <property type="protein sequence ID" value="OQO05688.1"/>
    <property type="molecule type" value="Genomic_DNA"/>
</dbReference>
<evidence type="ECO:0000259" key="4">
    <source>
        <dbReference type="Pfam" id="PF12928"/>
    </source>
</evidence>
<comment type="caution">
    <text evidence="5">The sequence shown here is derived from an EMBL/GenBank/DDBJ whole genome shotgun (WGS) entry which is preliminary data.</text>
</comment>
<dbReference type="PANTHER" id="PTHR21027:SF1">
    <property type="entry name" value="TRNA-SPLICING ENDONUCLEASE SUBUNIT SEN54"/>
    <property type="match status" value="1"/>
</dbReference>
<dbReference type="AlphaFoldDB" id="A0A1V8T393"/>
<evidence type="ECO:0000256" key="1">
    <source>
        <dbReference type="ARBA" id="ARBA00005736"/>
    </source>
</evidence>
<evidence type="ECO:0000256" key="3">
    <source>
        <dbReference type="SAM" id="MobiDB-lite"/>
    </source>
</evidence>
<dbReference type="Proteomes" id="UP000192596">
    <property type="component" value="Unassembled WGS sequence"/>
</dbReference>
<dbReference type="InParanoid" id="A0A1V8T393"/>
<reference evidence="6" key="1">
    <citation type="submission" date="2017-03" db="EMBL/GenBank/DDBJ databases">
        <title>Genomes of endolithic fungi from Antarctica.</title>
        <authorList>
            <person name="Coleine C."/>
            <person name="Masonjones S."/>
            <person name="Stajich J.E."/>
        </authorList>
    </citation>
    <scope>NUCLEOTIDE SEQUENCE [LARGE SCALE GENOMIC DNA]</scope>
    <source>
        <strain evidence="6">CCFEE 5527</strain>
    </source>
</reference>
<dbReference type="GO" id="GO:0000379">
    <property type="term" value="P:tRNA-type intron splice site recognition and cleavage"/>
    <property type="evidence" value="ECO:0007669"/>
    <property type="project" value="TreeGrafter"/>
</dbReference>
<accession>A0A1V8T393</accession>
<evidence type="ECO:0000313" key="6">
    <source>
        <dbReference type="Proteomes" id="UP000192596"/>
    </source>
</evidence>
<organism evidence="5 6">
    <name type="scientific">Cryoendolithus antarcticus</name>
    <dbReference type="NCBI Taxonomy" id="1507870"/>
    <lineage>
        <taxon>Eukaryota</taxon>
        <taxon>Fungi</taxon>
        <taxon>Dikarya</taxon>
        <taxon>Ascomycota</taxon>
        <taxon>Pezizomycotina</taxon>
        <taxon>Dothideomycetes</taxon>
        <taxon>Dothideomycetidae</taxon>
        <taxon>Cladosporiales</taxon>
        <taxon>Cladosporiaceae</taxon>
        <taxon>Cryoendolithus</taxon>
    </lineage>
</organism>
<evidence type="ECO:0000256" key="2">
    <source>
        <dbReference type="ARBA" id="ARBA00022694"/>
    </source>
</evidence>
<dbReference type="InterPro" id="IPR024336">
    <property type="entry name" value="tRNA_splic_suSen54_N"/>
</dbReference>
<name>A0A1V8T393_9PEZI</name>
<evidence type="ECO:0000313" key="5">
    <source>
        <dbReference type="EMBL" id="OQO05688.1"/>
    </source>
</evidence>
<proteinExistence type="inferred from homology"/>
<comment type="similarity">
    <text evidence="1">Belongs to the SEN54 family.</text>
</comment>
<feature type="domain" description="tRNA-splicing endonuclease subunit Sen54 N-terminal" evidence="4">
    <location>
        <begin position="69"/>
        <end position="149"/>
    </location>
</feature>
<gene>
    <name evidence="5" type="ORF">B0A48_09781</name>
</gene>
<dbReference type="GO" id="GO:0000214">
    <property type="term" value="C:tRNA-intron endonuclease complex"/>
    <property type="evidence" value="ECO:0007669"/>
    <property type="project" value="TreeGrafter"/>
</dbReference>
<feature type="compositionally biased region" description="Gly residues" evidence="3">
    <location>
        <begin position="392"/>
        <end position="407"/>
    </location>
</feature>
<keyword evidence="2" id="KW-0819">tRNA processing</keyword>
<keyword evidence="6" id="KW-1185">Reference proteome</keyword>
<feature type="region of interest" description="Disordered" evidence="3">
    <location>
        <begin position="390"/>
        <end position="413"/>
    </location>
</feature>
<sequence>MADADEAEMPRGNVIEEDVDLSDEAQDFRFLSALSSQDAKIPKRGEKDFEPHATSLQSNTLAASRQAMHNALAFQRSHAPKTHTLATYHLESNMAYCYAPRGPLFARMGSTFSAIDDPLGNDERRGQRLWLLPEEVLYLLERGTVDVRWPSEVDDEEGLPMSLQAGYAMFIGGNGGLTFERLSVYSALKRQGYTALRAPSWDGPGPPTHAQNGPSFLAQQGLFELGLSRWWRTLFWTVREEDIDYRETLLQPGLYRNYSEIYRRLALIPFHDTPAITPDVATPATDPAFRITYHLYKPGNTTFKKSLPGPPDFRVAVIDGRATLMPTLSQLSALLDTTPYDPPKDAQQLYPTLKQGYRNVILAVVDQGVTSYMRVSDAVFGREKLYDRVVSGRGGKGGRGGRGGSRGGRGRGK</sequence>
<protein>
    <recommendedName>
        <fullName evidence="4">tRNA-splicing endonuclease subunit Sen54 N-terminal domain-containing protein</fullName>
    </recommendedName>
</protein>
<dbReference type="PANTHER" id="PTHR21027">
    <property type="entry name" value="TRNA-SPLICING ENDONUCLEASE SUBUNIT SEN54"/>
    <property type="match status" value="1"/>
</dbReference>
<dbReference type="OrthoDB" id="408683at2759"/>
<dbReference type="STRING" id="1507870.A0A1V8T393"/>
<dbReference type="InterPro" id="IPR024337">
    <property type="entry name" value="tRNA_splic_suSen54"/>
</dbReference>
<dbReference type="FunCoup" id="A0A1V8T393">
    <property type="interactions" value="99"/>
</dbReference>